<sequence length="629" mass="71982">MASAGVDIPRRERGGERAPHRDGGDSYRPARRERTPPPPRTEEEKQATAKAEYERLLNMRSGGTYIPPARLRALQAQITDKTSKEYQRMAWEALKKSINGLINKVNTANIKHIVPELFGENLIRGRGLFCRSIMKAQAASLPFTPIYAAMAAIVNTKLPQVGELLIKRLIMQFRKGFKRNDKAVCLSSTTFLAHLINQQVQHEMLAGQILLLLLHKPTDDGVEIAVGFCREVGQYVEEMQPSIAMAVFDQFRNILHEADIDKRTQYMIEVLFQVRKDKFKDNPAVKEELDLVEEEDQITHQANLEGEIDVQDGLNIFKFDADWEENEEAYKKLRAEILGEASDDDDDDGGDGDDEDESSEEENEETKAMEIKDQSNADLVNLRRVIYLTIMSSADPEEAVHKLIKINLPAGQEPELPSMIVECCSQEKTYTKFFGLIGERFAKINRLWCDLFEQSFAKYYETIHRYENNKLRNIAQLFGHMLGVDAIGWHCLSVIHLNEDETTASSRIFIKILFQSIVEEIGLQKLRQRTTDEILRPDLEGMFPKDNARNIRFSINYFTSIGMGALTEEMREFLQNMPKPALPAPRYSSDSESLSSYSSYSESDRSSRDDRKRRRSESRTPPRRVRARS</sequence>
<feature type="region of interest" description="Disordered" evidence="9">
    <location>
        <begin position="581"/>
        <end position="629"/>
    </location>
</feature>
<dbReference type="PROSITE" id="PS51366">
    <property type="entry name" value="MI"/>
    <property type="match status" value="1"/>
</dbReference>
<dbReference type="STRING" id="94208.A0A2S4KRL3"/>
<evidence type="ECO:0000256" key="9">
    <source>
        <dbReference type="SAM" id="MobiDB-lite"/>
    </source>
</evidence>
<comment type="caution">
    <text evidence="11">The sequence shown here is derived from an EMBL/GenBank/DDBJ whole genome shotgun (WGS) entry which is preliminary data.</text>
</comment>
<evidence type="ECO:0000256" key="3">
    <source>
        <dbReference type="ARBA" id="ARBA00022664"/>
    </source>
</evidence>
<proteinExistence type="inferred from homology"/>
<evidence type="ECO:0000256" key="7">
    <source>
        <dbReference type="ARBA" id="ARBA00040804"/>
    </source>
</evidence>
<dbReference type="SMART" id="SM00544">
    <property type="entry name" value="MA3"/>
    <property type="match status" value="1"/>
</dbReference>
<evidence type="ECO:0000256" key="8">
    <source>
        <dbReference type="ARBA" id="ARBA00069506"/>
    </source>
</evidence>
<evidence type="ECO:0000256" key="1">
    <source>
        <dbReference type="ARBA" id="ARBA00004123"/>
    </source>
</evidence>
<feature type="region of interest" description="Disordered" evidence="9">
    <location>
        <begin position="339"/>
        <end position="369"/>
    </location>
</feature>
<dbReference type="Pfam" id="PF02847">
    <property type="entry name" value="MA3"/>
    <property type="match status" value="1"/>
</dbReference>
<organism evidence="11 12">
    <name type="scientific">Tolypocladium paradoxum</name>
    <dbReference type="NCBI Taxonomy" id="94208"/>
    <lineage>
        <taxon>Eukaryota</taxon>
        <taxon>Fungi</taxon>
        <taxon>Dikarya</taxon>
        <taxon>Ascomycota</taxon>
        <taxon>Pezizomycotina</taxon>
        <taxon>Sordariomycetes</taxon>
        <taxon>Hypocreomycetidae</taxon>
        <taxon>Hypocreales</taxon>
        <taxon>Ophiocordycipitaceae</taxon>
        <taxon>Tolypocladium</taxon>
    </lineage>
</organism>
<dbReference type="Proteomes" id="UP000237481">
    <property type="component" value="Unassembled WGS sequence"/>
</dbReference>
<dbReference type="PANTHER" id="PTHR18034">
    <property type="entry name" value="CELL CYCLE CONTROL PROTEIN CWF22-RELATED"/>
    <property type="match status" value="1"/>
</dbReference>
<dbReference type="Pfam" id="PF02854">
    <property type="entry name" value="MIF4G"/>
    <property type="match status" value="1"/>
</dbReference>
<keyword evidence="5" id="KW-0508">mRNA splicing</keyword>
<dbReference type="InterPro" id="IPR003890">
    <property type="entry name" value="MIF4G-like_typ-3"/>
</dbReference>
<feature type="compositionally biased region" description="Basic and acidic residues" evidence="9">
    <location>
        <begin position="8"/>
        <end position="49"/>
    </location>
</feature>
<evidence type="ECO:0000256" key="2">
    <source>
        <dbReference type="ARBA" id="ARBA00006856"/>
    </source>
</evidence>
<dbReference type="GO" id="GO:0071013">
    <property type="term" value="C:catalytic step 2 spliceosome"/>
    <property type="evidence" value="ECO:0007669"/>
    <property type="project" value="TreeGrafter"/>
</dbReference>
<feature type="compositionally biased region" description="Acidic residues" evidence="9">
    <location>
        <begin position="341"/>
        <end position="364"/>
    </location>
</feature>
<keyword evidence="4" id="KW-0747">Spliceosome</keyword>
<dbReference type="OrthoDB" id="3938623at2759"/>
<feature type="compositionally biased region" description="Low complexity" evidence="9">
    <location>
        <begin position="586"/>
        <end position="601"/>
    </location>
</feature>
<feature type="compositionally biased region" description="Basic residues" evidence="9">
    <location>
        <begin position="611"/>
        <end position="629"/>
    </location>
</feature>
<evidence type="ECO:0000313" key="12">
    <source>
        <dbReference type="Proteomes" id="UP000237481"/>
    </source>
</evidence>
<comment type="similarity">
    <text evidence="2">Belongs to the CWC22 family.</text>
</comment>
<protein>
    <recommendedName>
        <fullName evidence="7">Pre-mRNA-splicing factor CWC22</fullName>
    </recommendedName>
    <alternativeName>
        <fullName evidence="8">Pre-mRNA-splicing factor cwc22</fullName>
    </alternativeName>
</protein>
<dbReference type="FunFam" id="1.25.40.180:FF:000004">
    <property type="entry name" value="pre-mRNA-splicing factor CWC22 homolog"/>
    <property type="match status" value="1"/>
</dbReference>
<evidence type="ECO:0000256" key="4">
    <source>
        <dbReference type="ARBA" id="ARBA00022728"/>
    </source>
</evidence>
<feature type="domain" description="MI" evidence="10">
    <location>
        <begin position="381"/>
        <end position="497"/>
    </location>
</feature>
<keyword evidence="3" id="KW-0507">mRNA processing</keyword>
<dbReference type="EMBL" id="PKSG01000785">
    <property type="protein sequence ID" value="POR32824.1"/>
    <property type="molecule type" value="Genomic_DNA"/>
</dbReference>
<dbReference type="InterPro" id="IPR016024">
    <property type="entry name" value="ARM-type_fold"/>
</dbReference>
<evidence type="ECO:0000259" key="10">
    <source>
        <dbReference type="PROSITE" id="PS51366"/>
    </source>
</evidence>
<accession>A0A2S4KRL3</accession>
<keyword evidence="12" id="KW-1185">Reference proteome</keyword>
<dbReference type="InterPro" id="IPR003891">
    <property type="entry name" value="Initiation_fac_eIF4g_MI"/>
</dbReference>
<evidence type="ECO:0000256" key="6">
    <source>
        <dbReference type="ARBA" id="ARBA00023242"/>
    </source>
</evidence>
<evidence type="ECO:0000313" key="11">
    <source>
        <dbReference type="EMBL" id="POR32824.1"/>
    </source>
</evidence>
<gene>
    <name evidence="11" type="ORF">TPAR_06972</name>
</gene>
<evidence type="ECO:0000256" key="5">
    <source>
        <dbReference type="ARBA" id="ARBA00023187"/>
    </source>
</evidence>
<dbReference type="SMART" id="SM00543">
    <property type="entry name" value="MIF4G"/>
    <property type="match status" value="1"/>
</dbReference>
<dbReference type="SUPFAM" id="SSF48371">
    <property type="entry name" value="ARM repeat"/>
    <property type="match status" value="1"/>
</dbReference>
<name>A0A2S4KRL3_9HYPO</name>
<dbReference type="AlphaFoldDB" id="A0A2S4KRL3"/>
<reference evidence="11 12" key="1">
    <citation type="submission" date="2018-01" db="EMBL/GenBank/DDBJ databases">
        <title>Harnessing the power of phylogenomics to disentangle the directionality and signatures of interkingdom host jumping in the parasitic fungal genus Tolypocladium.</title>
        <authorList>
            <person name="Quandt C.A."/>
            <person name="Patterson W."/>
            <person name="Spatafora J.W."/>
        </authorList>
    </citation>
    <scope>NUCLEOTIDE SEQUENCE [LARGE SCALE GENOMIC DNA]</scope>
    <source>
        <strain evidence="11 12">NRBC 100945</strain>
    </source>
</reference>
<dbReference type="Gene3D" id="1.25.40.180">
    <property type="match status" value="1"/>
</dbReference>
<dbReference type="InterPro" id="IPR050781">
    <property type="entry name" value="CWC22_splicing_factor"/>
</dbReference>
<dbReference type="GO" id="GO:0003723">
    <property type="term" value="F:RNA binding"/>
    <property type="evidence" value="ECO:0007669"/>
    <property type="project" value="InterPro"/>
</dbReference>
<keyword evidence="6" id="KW-0539">Nucleus</keyword>
<dbReference type="PANTHER" id="PTHR18034:SF3">
    <property type="entry name" value="PRE-MRNA-SPLICING FACTOR CWC22 HOMOLOG"/>
    <property type="match status" value="1"/>
</dbReference>
<feature type="region of interest" description="Disordered" evidence="9">
    <location>
        <begin position="1"/>
        <end position="49"/>
    </location>
</feature>
<dbReference type="GO" id="GO:0000398">
    <property type="term" value="P:mRNA splicing, via spliceosome"/>
    <property type="evidence" value="ECO:0007669"/>
    <property type="project" value="TreeGrafter"/>
</dbReference>
<comment type="subcellular location">
    <subcellularLocation>
        <location evidence="1">Nucleus</location>
    </subcellularLocation>
</comment>